<proteinExistence type="predicted"/>
<name>A0ABV2JF35_9STRE</name>
<reference evidence="2 3" key="1">
    <citation type="submission" date="2024-06" db="EMBL/GenBank/DDBJ databases">
        <title>Genomic Encyclopedia of Type Strains, Phase IV (KMG-IV): sequencing the most valuable type-strain genomes for metagenomic binning, comparative biology and taxonomic classification.</title>
        <authorList>
            <person name="Goeker M."/>
        </authorList>
    </citation>
    <scope>NUCLEOTIDE SEQUENCE [LARGE SCALE GENOMIC DNA]</scope>
    <source>
        <strain evidence="2 3">DSM 28302</strain>
    </source>
</reference>
<keyword evidence="3" id="KW-1185">Reference proteome</keyword>
<gene>
    <name evidence="2" type="ORF">ABID28_001022</name>
</gene>
<accession>A0ABV2JF35</accession>
<dbReference type="InterPro" id="IPR047909">
    <property type="entry name" value="SPJ_0845-like_N"/>
</dbReference>
<dbReference type="RefSeq" id="WP_354368687.1">
    <property type="nucleotide sequence ID" value="NZ_JBEPLN010000014.1"/>
</dbReference>
<sequence>MAITFKKLDDLEKMMENFATLPPIETTPPPQKEEDKKESKES</sequence>
<evidence type="ECO:0000256" key="1">
    <source>
        <dbReference type="SAM" id="MobiDB-lite"/>
    </source>
</evidence>
<dbReference type="EMBL" id="JBEPLN010000014">
    <property type="protein sequence ID" value="MET3634379.1"/>
    <property type="molecule type" value="Genomic_DNA"/>
</dbReference>
<protein>
    <recommendedName>
        <fullName evidence="4">Type II restriction endonuclease DpnI</fullName>
    </recommendedName>
</protein>
<organism evidence="2 3">
    <name type="scientific">Streptococcus porcorum</name>
    <dbReference type="NCBI Taxonomy" id="701526"/>
    <lineage>
        <taxon>Bacteria</taxon>
        <taxon>Bacillati</taxon>
        <taxon>Bacillota</taxon>
        <taxon>Bacilli</taxon>
        <taxon>Lactobacillales</taxon>
        <taxon>Streptococcaceae</taxon>
        <taxon>Streptococcus</taxon>
    </lineage>
</organism>
<comment type="caution">
    <text evidence="2">The sequence shown here is derived from an EMBL/GenBank/DDBJ whole genome shotgun (WGS) entry which is preliminary data.</text>
</comment>
<feature type="region of interest" description="Disordered" evidence="1">
    <location>
        <begin position="18"/>
        <end position="42"/>
    </location>
</feature>
<evidence type="ECO:0000313" key="2">
    <source>
        <dbReference type="EMBL" id="MET3634379.1"/>
    </source>
</evidence>
<evidence type="ECO:0000313" key="3">
    <source>
        <dbReference type="Proteomes" id="UP001549037"/>
    </source>
</evidence>
<evidence type="ECO:0008006" key="4">
    <source>
        <dbReference type="Google" id="ProtNLM"/>
    </source>
</evidence>
<dbReference type="NCBIfam" id="NF040897">
    <property type="entry name" value="SPJ_0845_Nterm"/>
    <property type="match status" value="1"/>
</dbReference>
<dbReference type="Proteomes" id="UP001549037">
    <property type="component" value="Unassembled WGS sequence"/>
</dbReference>
<feature type="compositionally biased region" description="Basic and acidic residues" evidence="1">
    <location>
        <begin position="31"/>
        <end position="42"/>
    </location>
</feature>